<evidence type="ECO:0000256" key="1">
    <source>
        <dbReference type="SAM" id="SignalP"/>
    </source>
</evidence>
<accession>A0ABP6UR84</accession>
<evidence type="ECO:0000313" key="2">
    <source>
        <dbReference type="EMBL" id="GAA3514218.1"/>
    </source>
</evidence>
<comment type="caution">
    <text evidence="2">The sequence shown here is derived from an EMBL/GenBank/DDBJ whole genome shotgun (WGS) entry which is preliminary data.</text>
</comment>
<organism evidence="2 3">
    <name type="scientific">Aquimarina addita</name>
    <dbReference type="NCBI Taxonomy" id="870485"/>
    <lineage>
        <taxon>Bacteria</taxon>
        <taxon>Pseudomonadati</taxon>
        <taxon>Bacteroidota</taxon>
        <taxon>Flavobacteriia</taxon>
        <taxon>Flavobacteriales</taxon>
        <taxon>Flavobacteriaceae</taxon>
        <taxon>Aquimarina</taxon>
    </lineage>
</organism>
<keyword evidence="1" id="KW-0732">Signal</keyword>
<dbReference type="Proteomes" id="UP001500459">
    <property type="component" value="Unassembled WGS sequence"/>
</dbReference>
<feature type="chain" id="PRO_5045393888" description="DUF4377 domain-containing protein" evidence="1">
    <location>
        <begin position="23"/>
        <end position="122"/>
    </location>
</feature>
<proteinExistence type="predicted"/>
<reference evidence="3" key="1">
    <citation type="journal article" date="2019" name="Int. J. Syst. Evol. Microbiol.">
        <title>The Global Catalogue of Microorganisms (GCM) 10K type strain sequencing project: providing services to taxonomists for standard genome sequencing and annotation.</title>
        <authorList>
            <consortium name="The Broad Institute Genomics Platform"/>
            <consortium name="The Broad Institute Genome Sequencing Center for Infectious Disease"/>
            <person name="Wu L."/>
            <person name="Ma J."/>
        </authorList>
    </citation>
    <scope>NUCLEOTIDE SEQUENCE [LARGE SCALE GENOMIC DNA]</scope>
    <source>
        <strain evidence="3">JCM 17106</strain>
    </source>
</reference>
<feature type="signal peptide" evidence="1">
    <location>
        <begin position="1"/>
        <end position="22"/>
    </location>
</feature>
<dbReference type="PROSITE" id="PS51257">
    <property type="entry name" value="PROKAR_LIPOPROTEIN"/>
    <property type="match status" value="1"/>
</dbReference>
<keyword evidence="3" id="KW-1185">Reference proteome</keyword>
<protein>
    <recommendedName>
        <fullName evidence="4">DUF4377 domain-containing protein</fullName>
    </recommendedName>
</protein>
<gene>
    <name evidence="2" type="ORF">GCM10022393_30170</name>
</gene>
<sequence length="122" mass="13919">MPVSMKKIYLILVSLFFVSACSNDDTVDSNTNIEVNGTFTYEIPECDNSVNPELICTNFVEFVDGSTVDILIGGDIVYRADYEVNQNIIIIEGLNFDVSFRIIDMFTLERLEEDQLWLKSEE</sequence>
<evidence type="ECO:0000313" key="3">
    <source>
        <dbReference type="Proteomes" id="UP001500459"/>
    </source>
</evidence>
<evidence type="ECO:0008006" key="4">
    <source>
        <dbReference type="Google" id="ProtNLM"/>
    </source>
</evidence>
<dbReference type="EMBL" id="BAABCW010000013">
    <property type="protein sequence ID" value="GAA3514218.1"/>
    <property type="molecule type" value="Genomic_DNA"/>
</dbReference>
<name>A0ABP6UR84_9FLAO</name>